<dbReference type="AlphaFoldDB" id="A0A9X2BXZ0"/>
<organism evidence="2 3">
    <name type="scientific">Scleromatobacter humisilvae</name>
    <dbReference type="NCBI Taxonomy" id="2897159"/>
    <lineage>
        <taxon>Bacteria</taxon>
        <taxon>Pseudomonadati</taxon>
        <taxon>Pseudomonadota</taxon>
        <taxon>Betaproteobacteria</taxon>
        <taxon>Burkholderiales</taxon>
        <taxon>Sphaerotilaceae</taxon>
        <taxon>Scleromatobacter</taxon>
    </lineage>
</organism>
<evidence type="ECO:0000256" key="1">
    <source>
        <dbReference type="SAM" id="MobiDB-lite"/>
    </source>
</evidence>
<protein>
    <submittedName>
        <fullName evidence="2">Uncharacterized protein</fullName>
    </submittedName>
</protein>
<name>A0A9X2BXZ0_9BURK</name>
<feature type="compositionally biased region" description="Basic and acidic residues" evidence="1">
    <location>
        <begin position="1"/>
        <end position="19"/>
    </location>
</feature>
<feature type="region of interest" description="Disordered" evidence="1">
    <location>
        <begin position="1"/>
        <end position="47"/>
    </location>
</feature>
<evidence type="ECO:0000313" key="2">
    <source>
        <dbReference type="EMBL" id="MCK9685098.1"/>
    </source>
</evidence>
<evidence type="ECO:0000313" key="3">
    <source>
        <dbReference type="Proteomes" id="UP001139353"/>
    </source>
</evidence>
<keyword evidence="3" id="KW-1185">Reference proteome</keyword>
<reference evidence="2" key="1">
    <citation type="submission" date="2021-11" db="EMBL/GenBank/DDBJ databases">
        <title>BS-T2-15 a new species belonging to the Comamonadaceae family isolated from the soil of a French oak forest.</title>
        <authorList>
            <person name="Mieszkin S."/>
            <person name="Alain K."/>
        </authorList>
    </citation>
    <scope>NUCLEOTIDE SEQUENCE</scope>
    <source>
        <strain evidence="2">BS-T2-15</strain>
    </source>
</reference>
<dbReference type="EMBL" id="JAJLJH010000001">
    <property type="protein sequence ID" value="MCK9685098.1"/>
    <property type="molecule type" value="Genomic_DNA"/>
</dbReference>
<dbReference type="Proteomes" id="UP001139353">
    <property type="component" value="Unassembled WGS sequence"/>
</dbReference>
<comment type="caution">
    <text evidence="2">The sequence shown here is derived from an EMBL/GenBank/DDBJ whole genome shotgun (WGS) entry which is preliminary data.</text>
</comment>
<gene>
    <name evidence="2" type="ORF">LPC04_05170</name>
</gene>
<accession>A0A9X2BXZ0</accession>
<sequence length="47" mass="5026">MGKEQRASKNEKKPKKDAAPPKTAGSDRPTPPVTSVMPKGKLAKKPL</sequence>
<dbReference type="RefSeq" id="WP_275681111.1">
    <property type="nucleotide sequence ID" value="NZ_JAJLJH010000001.1"/>
</dbReference>
<proteinExistence type="predicted"/>